<gene>
    <name evidence="4" type="ORF">JOF48_003618</name>
</gene>
<dbReference type="PROSITE" id="PS00061">
    <property type="entry name" value="ADH_SHORT"/>
    <property type="match status" value="1"/>
</dbReference>
<sequence length="276" mass="28302">MEMSGGYNLSGKTAAVTGGARGIGRDIALALAAAGAKVAIGDLNLDEVRATAKALGGTVIGLKLDVTSPASYAAFLATARSELGDIDILVNNAGIMWVGKFDDEPDAVAGAQIAVNLLGVIRGVKLVAPGMAARGSGHIITIASASAVLPTPGEASYGASKHGVLGYVKSVRAELHRSGVRISVIMPAVVDTELAAGTGTGAARQLAPADVAAAVLRTLERPRFEVTVPGYIGPLNRAVNILPRPLRDVVYRQMVPNQVKQVDRAARAGYESQFGE</sequence>
<dbReference type="CDD" id="cd05233">
    <property type="entry name" value="SDR_c"/>
    <property type="match status" value="1"/>
</dbReference>
<protein>
    <submittedName>
        <fullName evidence="4">NAD(P)-dependent dehydrogenase (Short-subunit alcohol dehydrogenase family)</fullName>
    </submittedName>
</protein>
<dbReference type="NCBIfam" id="NF005878">
    <property type="entry name" value="PRK07825.1"/>
    <property type="match status" value="1"/>
</dbReference>
<dbReference type="Pfam" id="PF00106">
    <property type="entry name" value="adh_short"/>
    <property type="match status" value="1"/>
</dbReference>
<dbReference type="InterPro" id="IPR002347">
    <property type="entry name" value="SDR_fam"/>
</dbReference>
<evidence type="ECO:0000256" key="3">
    <source>
        <dbReference type="RuleBase" id="RU000363"/>
    </source>
</evidence>
<evidence type="ECO:0000256" key="2">
    <source>
        <dbReference type="ARBA" id="ARBA00023002"/>
    </source>
</evidence>
<accession>A0ABS4Z184</accession>
<dbReference type="PANTHER" id="PTHR44196:SF1">
    <property type="entry name" value="DEHYDROGENASE_REDUCTASE SDR FAMILY MEMBER 7B"/>
    <property type="match status" value="1"/>
</dbReference>
<dbReference type="InterPro" id="IPR020904">
    <property type="entry name" value="Sc_DH/Rdtase_CS"/>
</dbReference>
<keyword evidence="5" id="KW-1185">Reference proteome</keyword>
<dbReference type="PANTHER" id="PTHR44196">
    <property type="entry name" value="DEHYDROGENASE/REDUCTASE SDR FAMILY MEMBER 7B"/>
    <property type="match status" value="1"/>
</dbReference>
<reference evidence="4 5" key="1">
    <citation type="submission" date="2021-03" db="EMBL/GenBank/DDBJ databases">
        <title>Sequencing the genomes of 1000 actinobacteria strains.</title>
        <authorList>
            <person name="Klenk H.-P."/>
        </authorList>
    </citation>
    <scope>NUCLEOTIDE SEQUENCE [LARGE SCALE GENOMIC DNA]</scope>
    <source>
        <strain evidence="4 5">DSM 16005</strain>
    </source>
</reference>
<dbReference type="PRINTS" id="PR00080">
    <property type="entry name" value="SDRFAMILY"/>
</dbReference>
<dbReference type="PRINTS" id="PR00081">
    <property type="entry name" value="GDHRDH"/>
</dbReference>
<dbReference type="SUPFAM" id="SSF51735">
    <property type="entry name" value="NAD(P)-binding Rossmann-fold domains"/>
    <property type="match status" value="1"/>
</dbReference>
<comment type="similarity">
    <text evidence="1 3">Belongs to the short-chain dehydrogenases/reductases (SDR) family.</text>
</comment>
<evidence type="ECO:0000256" key="1">
    <source>
        <dbReference type="ARBA" id="ARBA00006484"/>
    </source>
</evidence>
<evidence type="ECO:0000313" key="4">
    <source>
        <dbReference type="EMBL" id="MBP2414819.1"/>
    </source>
</evidence>
<comment type="caution">
    <text evidence="4">The sequence shown here is derived from an EMBL/GenBank/DDBJ whole genome shotgun (WGS) entry which is preliminary data.</text>
</comment>
<dbReference type="Proteomes" id="UP000711614">
    <property type="component" value="Unassembled WGS sequence"/>
</dbReference>
<dbReference type="EMBL" id="JAGIOI010000001">
    <property type="protein sequence ID" value="MBP2414819.1"/>
    <property type="molecule type" value="Genomic_DNA"/>
</dbReference>
<proteinExistence type="inferred from homology"/>
<dbReference type="InterPro" id="IPR036291">
    <property type="entry name" value="NAD(P)-bd_dom_sf"/>
</dbReference>
<name>A0ABS4Z184_9MICC</name>
<dbReference type="Gene3D" id="3.40.50.720">
    <property type="entry name" value="NAD(P)-binding Rossmann-like Domain"/>
    <property type="match status" value="1"/>
</dbReference>
<evidence type="ECO:0000313" key="5">
    <source>
        <dbReference type="Proteomes" id="UP000711614"/>
    </source>
</evidence>
<keyword evidence="2" id="KW-0560">Oxidoreductase</keyword>
<organism evidence="4 5">
    <name type="scientific">Arthrobacter stackebrandtii</name>
    <dbReference type="NCBI Taxonomy" id="272161"/>
    <lineage>
        <taxon>Bacteria</taxon>
        <taxon>Bacillati</taxon>
        <taxon>Actinomycetota</taxon>
        <taxon>Actinomycetes</taxon>
        <taxon>Micrococcales</taxon>
        <taxon>Micrococcaceae</taxon>
        <taxon>Arthrobacter</taxon>
    </lineage>
</organism>